<dbReference type="EMBL" id="JAULSN010000022">
    <property type="protein sequence ID" value="KAK3358286.1"/>
    <property type="molecule type" value="Genomic_DNA"/>
</dbReference>
<evidence type="ECO:0008006" key="4">
    <source>
        <dbReference type="Google" id="ProtNLM"/>
    </source>
</evidence>
<evidence type="ECO:0000313" key="3">
    <source>
        <dbReference type="Proteomes" id="UP001287356"/>
    </source>
</evidence>
<organism evidence="2 3">
    <name type="scientific">Lasiosphaeria ovina</name>
    <dbReference type="NCBI Taxonomy" id="92902"/>
    <lineage>
        <taxon>Eukaryota</taxon>
        <taxon>Fungi</taxon>
        <taxon>Dikarya</taxon>
        <taxon>Ascomycota</taxon>
        <taxon>Pezizomycotina</taxon>
        <taxon>Sordariomycetes</taxon>
        <taxon>Sordariomycetidae</taxon>
        <taxon>Sordariales</taxon>
        <taxon>Lasiosphaeriaceae</taxon>
        <taxon>Lasiosphaeria</taxon>
    </lineage>
</organism>
<accession>A0AAE0JS03</accession>
<keyword evidence="3" id="KW-1185">Reference proteome</keyword>
<evidence type="ECO:0000256" key="1">
    <source>
        <dbReference type="SAM" id="SignalP"/>
    </source>
</evidence>
<feature type="chain" id="PRO_5042225900" description="Secreted protein" evidence="1">
    <location>
        <begin position="21"/>
        <end position="100"/>
    </location>
</feature>
<feature type="signal peptide" evidence="1">
    <location>
        <begin position="1"/>
        <end position="20"/>
    </location>
</feature>
<gene>
    <name evidence="2" type="ORF">B0T24DRAFT_725550</name>
</gene>
<proteinExistence type="predicted"/>
<keyword evidence="1" id="KW-0732">Signal</keyword>
<comment type="caution">
    <text evidence="2">The sequence shown here is derived from an EMBL/GenBank/DDBJ whole genome shotgun (WGS) entry which is preliminary data.</text>
</comment>
<sequence length="100" mass="10838">MFQVSALPLFLPVTSTLVLANGPGTSSVRAHLFLSLPGYIDDDWLQPPEASLANCDRGSRYGRLAKMTWHDELCLDFELARPHLSAAEPPKTGGAGTWSV</sequence>
<reference evidence="2" key="1">
    <citation type="journal article" date="2023" name="Mol. Phylogenet. Evol.">
        <title>Genome-scale phylogeny and comparative genomics of the fungal order Sordariales.</title>
        <authorList>
            <person name="Hensen N."/>
            <person name="Bonometti L."/>
            <person name="Westerberg I."/>
            <person name="Brannstrom I.O."/>
            <person name="Guillou S."/>
            <person name="Cros-Aarteil S."/>
            <person name="Calhoun S."/>
            <person name="Haridas S."/>
            <person name="Kuo A."/>
            <person name="Mondo S."/>
            <person name="Pangilinan J."/>
            <person name="Riley R."/>
            <person name="LaButti K."/>
            <person name="Andreopoulos B."/>
            <person name="Lipzen A."/>
            <person name="Chen C."/>
            <person name="Yan M."/>
            <person name="Daum C."/>
            <person name="Ng V."/>
            <person name="Clum A."/>
            <person name="Steindorff A."/>
            <person name="Ohm R.A."/>
            <person name="Martin F."/>
            <person name="Silar P."/>
            <person name="Natvig D.O."/>
            <person name="Lalanne C."/>
            <person name="Gautier V."/>
            <person name="Ament-Velasquez S.L."/>
            <person name="Kruys A."/>
            <person name="Hutchinson M.I."/>
            <person name="Powell A.J."/>
            <person name="Barry K."/>
            <person name="Miller A.N."/>
            <person name="Grigoriev I.V."/>
            <person name="Debuchy R."/>
            <person name="Gladieux P."/>
            <person name="Hiltunen Thoren M."/>
            <person name="Johannesson H."/>
        </authorList>
    </citation>
    <scope>NUCLEOTIDE SEQUENCE</scope>
    <source>
        <strain evidence="2">CBS 958.72</strain>
    </source>
</reference>
<dbReference type="AlphaFoldDB" id="A0AAE0JS03"/>
<name>A0AAE0JS03_9PEZI</name>
<protein>
    <recommendedName>
        <fullName evidence="4">Secreted protein</fullName>
    </recommendedName>
</protein>
<dbReference type="Proteomes" id="UP001287356">
    <property type="component" value="Unassembled WGS sequence"/>
</dbReference>
<evidence type="ECO:0000313" key="2">
    <source>
        <dbReference type="EMBL" id="KAK3358286.1"/>
    </source>
</evidence>
<reference evidence="2" key="2">
    <citation type="submission" date="2023-06" db="EMBL/GenBank/DDBJ databases">
        <authorList>
            <consortium name="Lawrence Berkeley National Laboratory"/>
            <person name="Haridas S."/>
            <person name="Hensen N."/>
            <person name="Bonometti L."/>
            <person name="Westerberg I."/>
            <person name="Brannstrom I.O."/>
            <person name="Guillou S."/>
            <person name="Cros-Aarteil S."/>
            <person name="Calhoun S."/>
            <person name="Kuo A."/>
            <person name="Mondo S."/>
            <person name="Pangilinan J."/>
            <person name="Riley R."/>
            <person name="Labutti K."/>
            <person name="Andreopoulos B."/>
            <person name="Lipzen A."/>
            <person name="Chen C."/>
            <person name="Yanf M."/>
            <person name="Daum C."/>
            <person name="Ng V."/>
            <person name="Clum A."/>
            <person name="Steindorff A."/>
            <person name="Ohm R."/>
            <person name="Martin F."/>
            <person name="Silar P."/>
            <person name="Natvig D."/>
            <person name="Lalanne C."/>
            <person name="Gautier V."/>
            <person name="Ament-Velasquez S.L."/>
            <person name="Kruys A."/>
            <person name="Hutchinson M.I."/>
            <person name="Powell A.J."/>
            <person name="Barry K."/>
            <person name="Miller A.N."/>
            <person name="Grigoriev I.V."/>
            <person name="Debuchy R."/>
            <person name="Gladieux P."/>
            <person name="Thoren M.H."/>
            <person name="Johannesson H."/>
        </authorList>
    </citation>
    <scope>NUCLEOTIDE SEQUENCE</scope>
    <source>
        <strain evidence="2">CBS 958.72</strain>
    </source>
</reference>